<gene>
    <name evidence="2" type="ORF">CYMTET_30958</name>
</gene>
<feature type="non-terminal residue" evidence="2">
    <location>
        <position position="1"/>
    </location>
</feature>
<proteinExistence type="predicted"/>
<evidence type="ECO:0000313" key="2">
    <source>
        <dbReference type="EMBL" id="KAK3260070.1"/>
    </source>
</evidence>
<dbReference type="EMBL" id="LGRX02018229">
    <property type="protein sequence ID" value="KAK3260070.1"/>
    <property type="molecule type" value="Genomic_DNA"/>
</dbReference>
<protein>
    <submittedName>
        <fullName evidence="2">Uncharacterized protein</fullName>
    </submittedName>
</protein>
<dbReference type="Proteomes" id="UP001190700">
    <property type="component" value="Unassembled WGS sequence"/>
</dbReference>
<sequence length="199" mass="22148">EIPTFFGSRADGTVNRPGEKEVKKPVKTSPGSAEAPPIEGDFYAQHQVAAKLYFQLLGNWSSERDLMGSGRSAPGGLSCAVESGCVDPWVMRKFLAGKWIPGRQLVREDKHLPKEVKGDVAGGRFFPWRIKHTVHAAQPLESLMADFVHYVRTRPREAVPLEVRKLLLPPNKTDDTWLGSTMPRSFFKPSRIQSKCAPP</sequence>
<evidence type="ECO:0000256" key="1">
    <source>
        <dbReference type="SAM" id="MobiDB-lite"/>
    </source>
</evidence>
<accession>A0AAE0FIG2</accession>
<name>A0AAE0FIG2_9CHLO</name>
<feature type="region of interest" description="Disordered" evidence="1">
    <location>
        <begin position="1"/>
        <end position="38"/>
    </location>
</feature>
<evidence type="ECO:0000313" key="3">
    <source>
        <dbReference type="Proteomes" id="UP001190700"/>
    </source>
</evidence>
<dbReference type="AlphaFoldDB" id="A0AAE0FIG2"/>
<organism evidence="2 3">
    <name type="scientific">Cymbomonas tetramitiformis</name>
    <dbReference type="NCBI Taxonomy" id="36881"/>
    <lineage>
        <taxon>Eukaryota</taxon>
        <taxon>Viridiplantae</taxon>
        <taxon>Chlorophyta</taxon>
        <taxon>Pyramimonadophyceae</taxon>
        <taxon>Pyramimonadales</taxon>
        <taxon>Pyramimonadaceae</taxon>
        <taxon>Cymbomonas</taxon>
    </lineage>
</organism>
<feature type="non-terminal residue" evidence="2">
    <location>
        <position position="199"/>
    </location>
</feature>
<keyword evidence="3" id="KW-1185">Reference proteome</keyword>
<comment type="caution">
    <text evidence="2">The sequence shown here is derived from an EMBL/GenBank/DDBJ whole genome shotgun (WGS) entry which is preliminary data.</text>
</comment>
<reference evidence="2 3" key="1">
    <citation type="journal article" date="2015" name="Genome Biol. Evol.">
        <title>Comparative Genomics of a Bacterivorous Green Alga Reveals Evolutionary Causalities and Consequences of Phago-Mixotrophic Mode of Nutrition.</title>
        <authorList>
            <person name="Burns J.A."/>
            <person name="Paasch A."/>
            <person name="Narechania A."/>
            <person name="Kim E."/>
        </authorList>
    </citation>
    <scope>NUCLEOTIDE SEQUENCE [LARGE SCALE GENOMIC DNA]</scope>
    <source>
        <strain evidence="2 3">PLY_AMNH</strain>
    </source>
</reference>